<evidence type="ECO:0000256" key="12">
    <source>
        <dbReference type="ARBA" id="ARBA00023180"/>
    </source>
</evidence>
<dbReference type="PANTHER" id="PTHR31235">
    <property type="entry name" value="PEROXIDASE 25-RELATED"/>
    <property type="match status" value="1"/>
</dbReference>
<keyword evidence="9" id="KW-0560">Oxidoreductase</keyword>
<evidence type="ECO:0000256" key="16">
    <source>
        <dbReference type="PIRSR" id="PIRSR600823-4"/>
    </source>
</evidence>
<evidence type="ECO:0000256" key="18">
    <source>
        <dbReference type="SAM" id="SignalP"/>
    </source>
</evidence>
<evidence type="ECO:0000256" key="15">
    <source>
        <dbReference type="PIRSR" id="PIRSR600823-3"/>
    </source>
</evidence>
<dbReference type="InterPro" id="IPR010255">
    <property type="entry name" value="Haem_peroxidase_sf"/>
</dbReference>
<feature type="active site" description="Proton acceptor" evidence="13">
    <location>
        <position position="642"/>
    </location>
</feature>
<evidence type="ECO:0000256" key="5">
    <source>
        <dbReference type="ARBA" id="ARBA00022559"/>
    </source>
</evidence>
<comment type="cofactor">
    <cofactor evidence="15">
        <name>heme b</name>
        <dbReference type="ChEBI" id="CHEBI:60344"/>
    </cofactor>
    <text evidence="15">Binds 1 heme b (iron(II)-protoporphyrin IX) group per subunit.</text>
</comment>
<evidence type="ECO:0000313" key="21">
    <source>
        <dbReference type="Proteomes" id="UP000824120"/>
    </source>
</evidence>
<proteinExistence type="inferred from homology"/>
<evidence type="ECO:0000259" key="19">
    <source>
        <dbReference type="PROSITE" id="PS50873"/>
    </source>
</evidence>
<feature type="binding site" evidence="15">
    <location>
        <position position="646"/>
    </location>
    <ligand>
        <name>Ca(2+)</name>
        <dbReference type="ChEBI" id="CHEBI:29108"/>
        <label>1</label>
    </ligand>
</feature>
<keyword evidence="21" id="KW-1185">Reference proteome</keyword>
<evidence type="ECO:0000256" key="4">
    <source>
        <dbReference type="ARBA" id="ARBA00012313"/>
    </source>
</evidence>
<accession>A0A9J5WI79</accession>
<evidence type="ECO:0000256" key="7">
    <source>
        <dbReference type="ARBA" id="ARBA00022723"/>
    </source>
</evidence>
<feature type="binding site" description="axial binding residue" evidence="15">
    <location>
        <position position="766"/>
    </location>
    <ligand>
        <name>heme b</name>
        <dbReference type="ChEBI" id="CHEBI:60344"/>
    </ligand>
    <ligandPart>
        <name>Fe</name>
        <dbReference type="ChEBI" id="CHEBI:18248"/>
    </ligandPart>
</feature>
<comment type="catalytic activity">
    <reaction evidence="1">
        <text>2 a phenolic donor + H2O2 = 2 a phenolic radical donor + 2 H2O</text>
        <dbReference type="Rhea" id="RHEA:56136"/>
        <dbReference type="ChEBI" id="CHEBI:15377"/>
        <dbReference type="ChEBI" id="CHEBI:16240"/>
        <dbReference type="ChEBI" id="CHEBI:139520"/>
        <dbReference type="ChEBI" id="CHEBI:139521"/>
        <dbReference type="EC" id="1.11.1.7"/>
    </reaction>
</comment>
<feature type="binding site" evidence="15">
    <location>
        <position position="652"/>
    </location>
    <ligand>
        <name>Ca(2+)</name>
        <dbReference type="ChEBI" id="CHEBI:29108"/>
        <label>1</label>
    </ligand>
</feature>
<evidence type="ECO:0000256" key="1">
    <source>
        <dbReference type="ARBA" id="ARBA00000189"/>
    </source>
</evidence>
<evidence type="ECO:0000256" key="2">
    <source>
        <dbReference type="ARBA" id="ARBA00002322"/>
    </source>
</evidence>
<dbReference type="InterPro" id="IPR002016">
    <property type="entry name" value="Haem_peroxidase"/>
</dbReference>
<protein>
    <recommendedName>
        <fullName evidence="4">peroxidase</fullName>
        <ecNumber evidence="4">1.11.1.7</ecNumber>
    </recommendedName>
</protein>
<feature type="disulfide bond" evidence="17">
    <location>
        <begin position="694"/>
        <end position="897"/>
    </location>
</feature>
<evidence type="ECO:0000256" key="9">
    <source>
        <dbReference type="ARBA" id="ARBA00023002"/>
    </source>
</evidence>
<dbReference type="GO" id="GO:0020037">
    <property type="term" value="F:heme binding"/>
    <property type="evidence" value="ECO:0007669"/>
    <property type="project" value="InterPro"/>
</dbReference>
<dbReference type="GO" id="GO:0140825">
    <property type="term" value="F:lactoperoxidase activity"/>
    <property type="evidence" value="ECO:0007669"/>
    <property type="project" value="UniProtKB-EC"/>
</dbReference>
<feature type="binding site" evidence="14">
    <location>
        <position position="736"/>
    </location>
    <ligand>
        <name>substrate</name>
    </ligand>
</feature>
<dbReference type="Pfam" id="PF00141">
    <property type="entry name" value="peroxidase"/>
    <property type="match status" value="3"/>
</dbReference>
<comment type="function">
    <text evidence="2">Removal of H(2)O(2), oxidation of toxic reductants, biosynthesis and degradation of lignin, suberization, auxin catabolism, response to environmental stresses such as wounding, pathogen attack and oxidative stress. These functions might be dependent on each isozyme/isoform in each plant tissue.</text>
</comment>
<feature type="binding site" evidence="15">
    <location>
        <position position="821"/>
    </location>
    <ligand>
        <name>Ca(2+)</name>
        <dbReference type="ChEBI" id="CHEBI:29108"/>
        <label>2</label>
    </ligand>
</feature>
<keyword evidence="11 17" id="KW-1015">Disulfide bond</keyword>
<feature type="disulfide bond" evidence="17">
    <location>
        <begin position="773"/>
        <end position="803"/>
    </location>
</feature>
<dbReference type="InterPro" id="IPR033905">
    <property type="entry name" value="Secretory_peroxidase"/>
</dbReference>
<dbReference type="CDD" id="cd00693">
    <property type="entry name" value="secretory_peroxidase"/>
    <property type="match status" value="3"/>
</dbReference>
<reference evidence="20 21" key="1">
    <citation type="submission" date="2020-09" db="EMBL/GenBank/DDBJ databases">
        <title>De no assembly of potato wild relative species, Solanum commersonii.</title>
        <authorList>
            <person name="Cho K."/>
        </authorList>
    </citation>
    <scope>NUCLEOTIDE SEQUENCE [LARGE SCALE GENOMIC DNA]</scope>
    <source>
        <strain evidence="20">LZ3.2</strain>
        <tissue evidence="20">Leaf</tissue>
    </source>
</reference>
<evidence type="ECO:0000256" key="17">
    <source>
        <dbReference type="PIRSR" id="PIRSR600823-5"/>
    </source>
</evidence>
<dbReference type="GO" id="GO:0046872">
    <property type="term" value="F:metal ion binding"/>
    <property type="evidence" value="ECO:0007669"/>
    <property type="project" value="UniProtKB-KW"/>
</dbReference>
<keyword evidence="10 15" id="KW-0408">Iron</keyword>
<dbReference type="Proteomes" id="UP000824120">
    <property type="component" value="Chromosome 11"/>
</dbReference>
<comment type="caution">
    <text evidence="20">The sequence shown here is derived from an EMBL/GenBank/DDBJ whole genome shotgun (WGS) entry which is preliminary data.</text>
</comment>
<comment type="cofactor">
    <cofactor evidence="15">
        <name>Ca(2+)</name>
        <dbReference type="ChEBI" id="CHEBI:29108"/>
    </cofactor>
    <text evidence="15">Binds 2 calcium ions per subunit.</text>
</comment>
<evidence type="ECO:0000256" key="14">
    <source>
        <dbReference type="PIRSR" id="PIRSR600823-2"/>
    </source>
</evidence>
<dbReference type="FunFam" id="1.10.520.10:FF:000028">
    <property type="entry name" value="Peroxidase"/>
    <property type="match status" value="1"/>
</dbReference>
<dbReference type="AlphaFoldDB" id="A0A9J5WI79"/>
<keyword evidence="18" id="KW-0732">Signal</keyword>
<dbReference type="PROSITE" id="PS00436">
    <property type="entry name" value="PEROXIDASE_2"/>
    <property type="match status" value="2"/>
</dbReference>
<feature type="domain" description="Plant heme peroxidase family profile" evidence="19">
    <location>
        <begin position="334"/>
        <end position="574"/>
    </location>
</feature>
<evidence type="ECO:0000256" key="6">
    <source>
        <dbReference type="ARBA" id="ARBA00022617"/>
    </source>
</evidence>
<dbReference type="Gene3D" id="1.10.420.10">
    <property type="entry name" value="Peroxidase, domain 2"/>
    <property type="match status" value="3"/>
</dbReference>
<organism evidence="20 21">
    <name type="scientific">Solanum commersonii</name>
    <name type="common">Commerson's wild potato</name>
    <name type="synonym">Commerson's nightshade</name>
    <dbReference type="NCBI Taxonomy" id="4109"/>
    <lineage>
        <taxon>Eukaryota</taxon>
        <taxon>Viridiplantae</taxon>
        <taxon>Streptophyta</taxon>
        <taxon>Embryophyta</taxon>
        <taxon>Tracheophyta</taxon>
        <taxon>Spermatophyta</taxon>
        <taxon>Magnoliopsida</taxon>
        <taxon>eudicotyledons</taxon>
        <taxon>Gunneridae</taxon>
        <taxon>Pentapetalae</taxon>
        <taxon>asterids</taxon>
        <taxon>lamiids</taxon>
        <taxon>Solanales</taxon>
        <taxon>Solanaceae</taxon>
        <taxon>Solanoideae</taxon>
        <taxon>Solaneae</taxon>
        <taxon>Solanum</taxon>
    </lineage>
</organism>
<keyword evidence="8 15" id="KW-0106">Calcium</keyword>
<evidence type="ECO:0000313" key="20">
    <source>
        <dbReference type="EMBL" id="KAG5574924.1"/>
    </source>
</evidence>
<feature type="binding site" evidence="15">
    <location>
        <position position="824"/>
    </location>
    <ligand>
        <name>Ca(2+)</name>
        <dbReference type="ChEBI" id="CHEBI:29108"/>
        <label>2</label>
    </ligand>
</feature>
<dbReference type="PROSITE" id="PS50873">
    <property type="entry name" value="PEROXIDASE_4"/>
    <property type="match status" value="3"/>
</dbReference>
<feature type="domain" description="Plant heme peroxidase family profile" evidence="19">
    <location>
        <begin position="601"/>
        <end position="901"/>
    </location>
</feature>
<dbReference type="PRINTS" id="PR00461">
    <property type="entry name" value="PLPEROXIDASE"/>
</dbReference>
<dbReference type="InterPro" id="IPR019793">
    <property type="entry name" value="Peroxidases_heam-ligand_BS"/>
</dbReference>
<keyword evidence="7 15" id="KW-0479">Metal-binding</keyword>
<dbReference type="EC" id="1.11.1.7" evidence="4"/>
<feature type="binding site" evidence="15">
    <location>
        <position position="829"/>
    </location>
    <ligand>
        <name>Ca(2+)</name>
        <dbReference type="ChEBI" id="CHEBI:29108"/>
        <label>2</label>
    </ligand>
</feature>
<feature type="domain" description="Plant heme peroxidase family profile" evidence="19">
    <location>
        <begin position="35"/>
        <end position="335"/>
    </location>
</feature>
<feature type="disulfide bond" evidence="17">
    <location>
        <begin position="644"/>
        <end position="649"/>
    </location>
</feature>
<evidence type="ECO:0000256" key="13">
    <source>
        <dbReference type="PIRSR" id="PIRSR600823-1"/>
    </source>
</evidence>
<dbReference type="InterPro" id="IPR000823">
    <property type="entry name" value="Peroxidase_pln"/>
</dbReference>
<evidence type="ECO:0000256" key="8">
    <source>
        <dbReference type="ARBA" id="ARBA00022837"/>
    </source>
</evidence>
<dbReference type="GO" id="GO:0006979">
    <property type="term" value="P:response to oxidative stress"/>
    <property type="evidence" value="ECO:0007669"/>
    <property type="project" value="InterPro"/>
</dbReference>
<evidence type="ECO:0000256" key="3">
    <source>
        <dbReference type="ARBA" id="ARBA00006873"/>
    </source>
</evidence>
<feature type="binding site" evidence="15">
    <location>
        <position position="661"/>
    </location>
    <ligand>
        <name>Ca(2+)</name>
        <dbReference type="ChEBI" id="CHEBI:29108"/>
        <label>1</label>
    </ligand>
</feature>
<sequence>MDSKGINLSALALFVCLILSFSSSILAYRTPYWPSIKVGYYRYTCPYAEHIVQNVVNRAVSLNPGIAAGLIRLHFHDCFVRGCDASVLLDGPNSEKEGIPNKNSLRGFEVIDAAKAALEAACPGTVSCADIVAFAARDSSYKVGRIYYDVQAGRRDGRVSIDSETLTNLPSPFVNATELIKSFARKGMSVDEMVTLSGAHSIGIAHCGVFASRLYPQNNQQNLPIDPEYADFLKSICPPEALTNGTGAANPANLDALTPNRLDNRYYLALKSQKGLMISDQALMENPATSRLVNYNARFGSLWSRKFAAAMIHMGTLDVLTGRNGEIRRNCHFGCDASVLLDGPNSEKEGIPNKNSLRGFEVIDAAKAALEAACPGTVSCADIVAFAARDSSYKVGRIYYDVQAGRRDGRVSIDSETLTNLPSPFVNATELIKSFARKGMSVDEMVTLSGAHSIGIAHCGVFASRLYPQNNQQNLPIDPEYADFLKSICPPEALTNGTGAANPANLDALTPNRLDNRYYLALKSQKGLMISDQALMENPTTSRLVNYNARFGSLWSRKFAAAMIHMGTLDVLTGINLALFACLILSFSSSILAYRTPYWPSIKVGYYRYTCPYAENIVQHFVNIAVSRNPGIAAGLIRLHFHDCFVRGCDASVLLDGPNSEKEGIPNKNSLRGFEVIDAAKAALEAACPGVVSCADIVAFAARDSSYKVGRIYYDVQAGRRDGRVSIDSETLTNLPSPFVNATELIKNFARKGMSVDEMVTLSGAHSIGIAHCGVFASRLYPQNNQQNLPIDPEYADFLKSICPPEALTNGTGAANPANLDALTPNRLDNRYYLALKSQKGLMISDQALMENPTTSRLVSYNARFGSLWSRKFAAAMIHMGTLDVLTGRNGEIRRNCHFMN</sequence>
<feature type="binding site" evidence="15">
    <location>
        <position position="650"/>
    </location>
    <ligand>
        <name>Ca(2+)</name>
        <dbReference type="ChEBI" id="CHEBI:29108"/>
        <label>1</label>
    </ligand>
</feature>
<feature type="site" description="Transition state stabilizer" evidence="16">
    <location>
        <position position="638"/>
    </location>
</feature>
<evidence type="ECO:0000256" key="10">
    <source>
        <dbReference type="ARBA" id="ARBA00023004"/>
    </source>
</evidence>
<dbReference type="FunFam" id="1.10.520.10:FF:000001">
    <property type="entry name" value="Peroxidase"/>
    <property type="match status" value="2"/>
</dbReference>
<keyword evidence="6" id="KW-0349">Heme</keyword>
<comment type="similarity">
    <text evidence="3">Belongs to the peroxidase family. Ascorbate peroxidase subfamily.</text>
</comment>
<dbReference type="SUPFAM" id="SSF48113">
    <property type="entry name" value="Heme-dependent peroxidases"/>
    <property type="match status" value="3"/>
</dbReference>
<name>A0A9J5WI79_SOLCO</name>
<dbReference type="InterPro" id="IPR019794">
    <property type="entry name" value="Peroxidases_AS"/>
</dbReference>
<keyword evidence="12" id="KW-0325">Glycoprotein</keyword>
<dbReference type="OrthoDB" id="2113341at2759"/>
<feature type="disulfide bond" evidence="17">
    <location>
        <begin position="611"/>
        <end position="688"/>
    </location>
</feature>
<dbReference type="EMBL" id="JACXVP010000011">
    <property type="protein sequence ID" value="KAG5574924.1"/>
    <property type="molecule type" value="Genomic_DNA"/>
</dbReference>
<dbReference type="PROSITE" id="PS00435">
    <property type="entry name" value="PEROXIDASE_1"/>
    <property type="match status" value="2"/>
</dbReference>
<feature type="chain" id="PRO_5039941749" description="peroxidase" evidence="18">
    <location>
        <begin position="28"/>
        <end position="901"/>
    </location>
</feature>
<feature type="signal peptide" evidence="18">
    <location>
        <begin position="1"/>
        <end position="27"/>
    </location>
</feature>
<gene>
    <name evidence="20" type="ORF">H5410_055058</name>
</gene>
<feature type="binding site" evidence="15">
    <location>
        <position position="643"/>
    </location>
    <ligand>
        <name>Ca(2+)</name>
        <dbReference type="ChEBI" id="CHEBI:29108"/>
        <label>1</label>
    </ligand>
</feature>
<evidence type="ECO:0000256" key="11">
    <source>
        <dbReference type="ARBA" id="ARBA00023157"/>
    </source>
</evidence>
<dbReference type="PRINTS" id="PR00458">
    <property type="entry name" value="PEROXIDASE"/>
</dbReference>
<feature type="binding site" evidence="15">
    <location>
        <position position="648"/>
    </location>
    <ligand>
        <name>Ca(2+)</name>
        <dbReference type="ChEBI" id="CHEBI:29108"/>
        <label>1</label>
    </ligand>
</feature>
<dbReference type="Gene3D" id="1.10.520.10">
    <property type="match status" value="3"/>
</dbReference>
<dbReference type="GO" id="GO:0042744">
    <property type="term" value="P:hydrogen peroxide catabolic process"/>
    <property type="evidence" value="ECO:0007669"/>
    <property type="project" value="InterPro"/>
</dbReference>
<keyword evidence="5" id="KW-0575">Peroxidase</keyword>
<dbReference type="FunFam" id="1.10.420.10:FF:000006">
    <property type="entry name" value="Peroxidase"/>
    <property type="match status" value="3"/>
</dbReference>